<comment type="caution">
    <text evidence="2">The sequence shown here is derived from an EMBL/GenBank/DDBJ whole genome shotgun (WGS) entry which is preliminary data.</text>
</comment>
<dbReference type="AlphaFoldDB" id="A0A7Z0BRV0"/>
<sequence length="305" mass="32266">MSSSSSKLSAFPHSAFSSALRALFAALLAALAAACAPEPVPADPALWEVTGPDGERGWLFGTVHSLERPARWRTAEVDRALSRADTVVVEIADLADGSGMADTFARLSRTPGQPPLSRRLRPELRPRLAQVLADTGLSDDGFPDTETWGAALTLAQAGGGDLKAKYGIDRAVIEVAGSRRIVELEGVAGQLAIFDTLPEAEQRDLLAAIVSDAGALETESGGLADAWLAGDMERIERETNRGLLADPELRDALYVKRNEAWKGRIVALLLSGARPFVAVGAAHMAGPEGLPALLEAAGYRVRRVD</sequence>
<dbReference type="InterPro" id="IPR047111">
    <property type="entry name" value="YbaP-like"/>
</dbReference>
<evidence type="ECO:0000313" key="3">
    <source>
        <dbReference type="Proteomes" id="UP000522081"/>
    </source>
</evidence>
<keyword evidence="3" id="KW-1185">Reference proteome</keyword>
<dbReference type="Pfam" id="PF01963">
    <property type="entry name" value="TraB_PrgY_gumN"/>
    <property type="match status" value="1"/>
</dbReference>
<dbReference type="PANTHER" id="PTHR40590">
    <property type="entry name" value="CYTOPLASMIC PROTEIN-RELATED"/>
    <property type="match status" value="1"/>
</dbReference>
<protein>
    <recommendedName>
        <fullName evidence="4">TraB/GumN family protein</fullName>
    </recommendedName>
</protein>
<evidence type="ECO:0000313" key="2">
    <source>
        <dbReference type="EMBL" id="NYH94191.1"/>
    </source>
</evidence>
<organism evidence="2 3">
    <name type="scientific">Novosphingobium marinum</name>
    <dbReference type="NCBI Taxonomy" id="1514948"/>
    <lineage>
        <taxon>Bacteria</taxon>
        <taxon>Pseudomonadati</taxon>
        <taxon>Pseudomonadota</taxon>
        <taxon>Alphaproteobacteria</taxon>
        <taxon>Sphingomonadales</taxon>
        <taxon>Sphingomonadaceae</taxon>
        <taxon>Novosphingobium</taxon>
    </lineage>
</organism>
<dbReference type="RefSeq" id="WP_229735469.1">
    <property type="nucleotide sequence ID" value="NZ_BMGF01000001.1"/>
</dbReference>
<dbReference type="CDD" id="cd14789">
    <property type="entry name" value="Tiki"/>
    <property type="match status" value="1"/>
</dbReference>
<accession>A0A7Z0BRV0</accession>
<feature type="signal peptide" evidence="1">
    <location>
        <begin position="1"/>
        <end position="32"/>
    </location>
</feature>
<dbReference type="InterPro" id="IPR002816">
    <property type="entry name" value="TraB/PrgY/GumN_fam"/>
</dbReference>
<dbReference type="Proteomes" id="UP000522081">
    <property type="component" value="Unassembled WGS sequence"/>
</dbReference>
<dbReference type="PROSITE" id="PS51257">
    <property type="entry name" value="PROKAR_LIPOPROTEIN"/>
    <property type="match status" value="1"/>
</dbReference>
<evidence type="ECO:0000256" key="1">
    <source>
        <dbReference type="SAM" id="SignalP"/>
    </source>
</evidence>
<proteinExistence type="predicted"/>
<keyword evidence="1" id="KW-0732">Signal</keyword>
<feature type="chain" id="PRO_5031337586" description="TraB/GumN family protein" evidence="1">
    <location>
        <begin position="33"/>
        <end position="305"/>
    </location>
</feature>
<reference evidence="2 3" key="1">
    <citation type="submission" date="2020-07" db="EMBL/GenBank/DDBJ databases">
        <title>Genomic Encyclopedia of Type Strains, Phase IV (KMG-IV): sequencing the most valuable type-strain genomes for metagenomic binning, comparative biology and taxonomic classification.</title>
        <authorList>
            <person name="Goeker M."/>
        </authorList>
    </citation>
    <scope>NUCLEOTIDE SEQUENCE [LARGE SCALE GENOMIC DNA]</scope>
    <source>
        <strain evidence="2 3">DSM 29043</strain>
    </source>
</reference>
<dbReference type="EMBL" id="JACBZF010000001">
    <property type="protein sequence ID" value="NYH94191.1"/>
    <property type="molecule type" value="Genomic_DNA"/>
</dbReference>
<evidence type="ECO:0008006" key="4">
    <source>
        <dbReference type="Google" id="ProtNLM"/>
    </source>
</evidence>
<gene>
    <name evidence="2" type="ORF">FHS75_000496</name>
</gene>
<dbReference type="PANTHER" id="PTHR40590:SF1">
    <property type="entry name" value="CYTOPLASMIC PROTEIN"/>
    <property type="match status" value="1"/>
</dbReference>
<name>A0A7Z0BRV0_9SPHN</name>